<dbReference type="Gene3D" id="3.30.30.30">
    <property type="match status" value="1"/>
</dbReference>
<dbReference type="PANTHER" id="PTHR45639">
    <property type="entry name" value="HSC70CB, ISOFORM G-RELATED"/>
    <property type="match status" value="1"/>
</dbReference>
<dbReference type="VEuPathDB" id="PiroplasmaDB:BEWA_028450"/>
<reference evidence="3 4" key="1">
    <citation type="journal article" date="2012" name="BMC Genomics">
        <title>Comparative genomic analysis and phylogenetic position of Theileria equi.</title>
        <authorList>
            <person name="Kappmeyer L.S."/>
            <person name="Thiagarajan M."/>
            <person name="Herndon D.R."/>
            <person name="Ramsay J.D."/>
            <person name="Caler E."/>
            <person name="Djikeng A."/>
            <person name="Gillespie J.J."/>
            <person name="Lau A.O."/>
            <person name="Roalson E.H."/>
            <person name="Silva J.C."/>
            <person name="Silva M.G."/>
            <person name="Suarez C.E."/>
            <person name="Ueti M.W."/>
            <person name="Nene V.M."/>
            <person name="Mealey R.H."/>
            <person name="Knowles D.P."/>
            <person name="Brayton K.A."/>
        </authorList>
    </citation>
    <scope>NUCLEOTIDE SEQUENCE [LARGE SCALE GENOMIC DNA]</scope>
    <source>
        <strain evidence="3 4">WA</strain>
    </source>
</reference>
<evidence type="ECO:0000256" key="1">
    <source>
        <dbReference type="ARBA" id="ARBA00022741"/>
    </source>
</evidence>
<dbReference type="AlphaFoldDB" id="L0AWS3"/>
<dbReference type="GO" id="GO:0005524">
    <property type="term" value="F:ATP binding"/>
    <property type="evidence" value="ECO:0007669"/>
    <property type="project" value="UniProtKB-KW"/>
</dbReference>
<keyword evidence="1" id="KW-0547">Nucleotide-binding</keyword>
<dbReference type="OrthoDB" id="360411at2759"/>
<dbReference type="Pfam" id="PF00012">
    <property type="entry name" value="HSP70"/>
    <property type="match status" value="1"/>
</dbReference>
<dbReference type="InterPro" id="IPR043129">
    <property type="entry name" value="ATPase_NBD"/>
</dbReference>
<dbReference type="Gene3D" id="3.30.420.40">
    <property type="match status" value="1"/>
</dbReference>
<dbReference type="RefSeq" id="XP_004829661.1">
    <property type="nucleotide sequence ID" value="XM_004829604.1"/>
</dbReference>
<name>L0AWS3_THEEQ</name>
<dbReference type="KEGG" id="beq:BEWA_028450"/>
<organism evidence="3 4">
    <name type="scientific">Theileria equi strain WA</name>
    <dbReference type="NCBI Taxonomy" id="1537102"/>
    <lineage>
        <taxon>Eukaryota</taxon>
        <taxon>Sar</taxon>
        <taxon>Alveolata</taxon>
        <taxon>Apicomplexa</taxon>
        <taxon>Aconoidasida</taxon>
        <taxon>Piroplasmida</taxon>
        <taxon>Theileriidae</taxon>
        <taxon>Theileria</taxon>
    </lineage>
</organism>
<dbReference type="eggNOG" id="KOG0103">
    <property type="taxonomic scope" value="Eukaryota"/>
</dbReference>
<dbReference type="Proteomes" id="UP000031512">
    <property type="component" value="Chromosome 1"/>
</dbReference>
<proteinExistence type="predicted"/>
<dbReference type="InterPro" id="IPR013126">
    <property type="entry name" value="Hsp_70_fam"/>
</dbReference>
<dbReference type="EMBL" id="CP001669">
    <property type="protein sequence ID" value="AFZ79995.1"/>
    <property type="molecule type" value="Genomic_DNA"/>
</dbReference>
<protein>
    <submittedName>
        <fullName evidence="3">Uncharacterized protein</fullName>
    </submittedName>
</protein>
<gene>
    <name evidence="3" type="ORF">BEWA_028450</name>
</gene>
<dbReference type="GO" id="GO:0140662">
    <property type="term" value="F:ATP-dependent protein folding chaperone"/>
    <property type="evidence" value="ECO:0007669"/>
    <property type="project" value="InterPro"/>
</dbReference>
<evidence type="ECO:0000256" key="2">
    <source>
        <dbReference type="ARBA" id="ARBA00022840"/>
    </source>
</evidence>
<keyword evidence="2" id="KW-0067">ATP-binding</keyword>
<accession>L0AWS3</accession>
<dbReference type="GeneID" id="15806031"/>
<dbReference type="STRING" id="1537102.L0AWS3"/>
<dbReference type="SUPFAM" id="SSF53067">
    <property type="entry name" value="Actin-like ATPase domain"/>
    <property type="match status" value="1"/>
</dbReference>
<sequence>MAESAEFVATVGIDAGGDSCRLCVAKSGQDRVNLHVNRVSNRQTPALVSFDKRLRIYGEEAEARAASLFKNSVPLPLYISGLDKDSLGEYIKTKKYLFGSTFDKNNGAFSVTFDDAPYQVYPAEILSFFVDKVLDTVRKECEVSTSDGNNKFRVALSLPIYLSEETKKGIYNSLSLTG</sequence>
<keyword evidence="4" id="KW-1185">Reference proteome</keyword>
<evidence type="ECO:0000313" key="4">
    <source>
        <dbReference type="Proteomes" id="UP000031512"/>
    </source>
</evidence>
<evidence type="ECO:0000313" key="3">
    <source>
        <dbReference type="EMBL" id="AFZ79995.1"/>
    </source>
</evidence>